<dbReference type="InterPro" id="IPR050896">
    <property type="entry name" value="Mito_lipid_metab_GTPase"/>
</dbReference>
<evidence type="ECO:0000313" key="3">
    <source>
        <dbReference type="Proteomes" id="UP000249522"/>
    </source>
</evidence>
<feature type="domain" description="CP-type G" evidence="1">
    <location>
        <begin position="71"/>
        <end position="238"/>
    </location>
</feature>
<dbReference type="InterPro" id="IPR030378">
    <property type="entry name" value="G_CP_dom"/>
</dbReference>
<dbReference type="PANTHER" id="PTHR46434">
    <property type="entry name" value="GENETIC INTERACTOR OF PROHIBITINS 3, MITOCHONDRIAL"/>
    <property type="match status" value="1"/>
</dbReference>
<sequence>MAQGGQEVTDIHSSANQEKDSCAGCGIALQTETADKPGYIPQAALEREPVICQRCFRIKNYNDASSVTVDQDEFLRLLGSIAATKSLVVHIVDLFDFEGSLISGLQRFVGNNPVLLVVNKTDLLPKSVNLNRIRNWVQQKAKEAGLRTVDVVLCSAMRGSGFDHVLEALDEFRNGRDIYVVGATNVGKSTLINRLIRDYSDLERELTTSRYPGTTLDAVHIPLEDGKSIIDTPGIVYPSRLTELVPRRVLQSLLPEKPLKPLVYQLNERQSLFFGAIARFDFVAGAPQSFTVYSSPAMKVHRTKLERADELYAEHKGELLAPPSLAELDEIPAWTRHSLRIPRGSDTDIFISGLGWIHANSSQGAEVDVYAPKGVKVLLRDALV</sequence>
<gene>
    <name evidence="2" type="ORF">DNH61_21080</name>
</gene>
<dbReference type="InterPro" id="IPR019988">
    <property type="entry name" value="GTP-bd_ribosome_bgen_YqeH"/>
</dbReference>
<organism evidence="2 3">
    <name type="scientific">Paenibacillus sambharensis</name>
    <dbReference type="NCBI Taxonomy" id="1803190"/>
    <lineage>
        <taxon>Bacteria</taxon>
        <taxon>Bacillati</taxon>
        <taxon>Bacillota</taxon>
        <taxon>Bacilli</taxon>
        <taxon>Bacillales</taxon>
        <taxon>Paenibacillaceae</taxon>
        <taxon>Paenibacillus</taxon>
    </lineage>
</organism>
<dbReference type="EMBL" id="QKRB01000055">
    <property type="protein sequence ID" value="PZD93982.1"/>
    <property type="molecule type" value="Genomic_DNA"/>
</dbReference>
<name>A0A2W1LG07_9BACL</name>
<dbReference type="AlphaFoldDB" id="A0A2W1LG07"/>
<dbReference type="OrthoDB" id="9773841at2"/>
<reference evidence="2 3" key="1">
    <citation type="submission" date="2018-06" db="EMBL/GenBank/DDBJ databases">
        <title>Paenibacillus imtechensis sp. nov.</title>
        <authorList>
            <person name="Pinnaka A.K."/>
            <person name="Singh H."/>
            <person name="Kaur M."/>
        </authorList>
    </citation>
    <scope>NUCLEOTIDE SEQUENCE [LARGE SCALE GENOMIC DNA]</scope>
    <source>
        <strain evidence="2 3">SMB1</strain>
    </source>
</reference>
<dbReference type="SUPFAM" id="SSF52540">
    <property type="entry name" value="P-loop containing nucleoside triphosphate hydrolases"/>
    <property type="match status" value="1"/>
</dbReference>
<accession>A0A2W1LG07</accession>
<dbReference type="NCBIfam" id="TIGR03597">
    <property type="entry name" value="GTPase_YqeH"/>
    <property type="match status" value="1"/>
</dbReference>
<evidence type="ECO:0000313" key="2">
    <source>
        <dbReference type="EMBL" id="PZD93982.1"/>
    </source>
</evidence>
<comment type="caution">
    <text evidence="2">The sequence shown here is derived from an EMBL/GenBank/DDBJ whole genome shotgun (WGS) entry which is preliminary data.</text>
</comment>
<dbReference type="Gene3D" id="3.40.50.300">
    <property type="entry name" value="P-loop containing nucleotide triphosphate hydrolases"/>
    <property type="match status" value="1"/>
</dbReference>
<dbReference type="PANTHER" id="PTHR46434:SF1">
    <property type="entry name" value="GENETIC INTERACTOR OF PROHIBITINS 3, MITOCHONDRIAL"/>
    <property type="match status" value="1"/>
</dbReference>
<proteinExistence type="predicted"/>
<dbReference type="CDD" id="cd01855">
    <property type="entry name" value="YqeH"/>
    <property type="match status" value="1"/>
</dbReference>
<dbReference type="PROSITE" id="PS51721">
    <property type="entry name" value="G_CP"/>
    <property type="match status" value="1"/>
</dbReference>
<dbReference type="Pfam" id="PF21516">
    <property type="entry name" value="YqeH-like_C"/>
    <property type="match status" value="1"/>
</dbReference>
<dbReference type="Proteomes" id="UP000249522">
    <property type="component" value="Unassembled WGS sequence"/>
</dbReference>
<dbReference type="GO" id="GO:0005525">
    <property type="term" value="F:GTP binding"/>
    <property type="evidence" value="ECO:0007669"/>
    <property type="project" value="InterPro"/>
</dbReference>
<dbReference type="InterPro" id="IPR027417">
    <property type="entry name" value="P-loop_NTPase"/>
</dbReference>
<protein>
    <submittedName>
        <fullName evidence="2">Ribosome biogenesis GTPase YqeH</fullName>
    </submittedName>
</protein>
<dbReference type="Pfam" id="PF01926">
    <property type="entry name" value="MMR_HSR1"/>
    <property type="match status" value="1"/>
</dbReference>
<dbReference type="InterPro" id="IPR006073">
    <property type="entry name" value="GTP-bd"/>
</dbReference>
<keyword evidence="3" id="KW-1185">Reference proteome</keyword>
<dbReference type="InterPro" id="IPR048422">
    <property type="entry name" value="NOA1/YqeH-like_C"/>
</dbReference>
<evidence type="ECO:0000259" key="1">
    <source>
        <dbReference type="PROSITE" id="PS51721"/>
    </source>
</evidence>